<evidence type="ECO:0000313" key="1">
    <source>
        <dbReference type="EMBL" id="JAP10762.1"/>
    </source>
</evidence>
<name>A0A0V0GS82_SOLCH</name>
<sequence length="79" mass="8718">MNYVSRTLINSSMFICLIKSYSKLQKGTGKLCRRRRSGTSAGILSSKKPTTSGGCVNCCNNGARRTMTMIPKIIKIEKQ</sequence>
<dbReference type="AlphaFoldDB" id="A0A0V0GS82"/>
<feature type="non-terminal residue" evidence="1">
    <location>
        <position position="79"/>
    </location>
</feature>
<accession>A0A0V0GS82</accession>
<dbReference type="EMBL" id="GEDG01032534">
    <property type="protein sequence ID" value="JAP10762.1"/>
    <property type="molecule type" value="Transcribed_RNA"/>
</dbReference>
<protein>
    <submittedName>
        <fullName evidence="1">Putative ovule protein</fullName>
    </submittedName>
</protein>
<organism evidence="1">
    <name type="scientific">Solanum chacoense</name>
    <name type="common">Chaco potato</name>
    <dbReference type="NCBI Taxonomy" id="4108"/>
    <lineage>
        <taxon>Eukaryota</taxon>
        <taxon>Viridiplantae</taxon>
        <taxon>Streptophyta</taxon>
        <taxon>Embryophyta</taxon>
        <taxon>Tracheophyta</taxon>
        <taxon>Spermatophyta</taxon>
        <taxon>Magnoliopsida</taxon>
        <taxon>eudicotyledons</taxon>
        <taxon>Gunneridae</taxon>
        <taxon>Pentapetalae</taxon>
        <taxon>asterids</taxon>
        <taxon>lamiids</taxon>
        <taxon>Solanales</taxon>
        <taxon>Solanaceae</taxon>
        <taxon>Solanoideae</taxon>
        <taxon>Solaneae</taxon>
        <taxon>Solanum</taxon>
    </lineage>
</organism>
<reference evidence="1" key="1">
    <citation type="submission" date="2015-12" db="EMBL/GenBank/DDBJ databases">
        <title>Gene expression during late stages of embryo sac development: a critical building block for successful pollen-pistil interactions.</title>
        <authorList>
            <person name="Liu Y."/>
            <person name="Joly V."/>
            <person name="Sabar M."/>
            <person name="Matton D.P."/>
        </authorList>
    </citation>
    <scope>NUCLEOTIDE SEQUENCE</scope>
</reference>
<proteinExistence type="predicted"/>